<protein>
    <submittedName>
        <fullName evidence="1">Uncharacterized protein</fullName>
    </submittedName>
</protein>
<accession>A0A0S4FPU3</accession>
<reference evidence="1" key="1">
    <citation type="submission" date="2014-09" db="EMBL/GenBank/DDBJ databases">
        <authorList>
            <person name="Wibberg D."/>
        </authorList>
    </citation>
    <scope>NUCLEOTIDE SEQUENCE [LARGE SCALE GENOMIC DNA]</scope>
    <source>
        <strain evidence="1">Mb9</strain>
    </source>
</reference>
<proteinExistence type="predicted"/>
<evidence type="ECO:0000313" key="2">
    <source>
        <dbReference type="Proteomes" id="UP000062768"/>
    </source>
</evidence>
<dbReference type="EMBL" id="LN734822">
    <property type="protein sequence ID" value="CEL25099.1"/>
    <property type="molecule type" value="Genomic_DNA"/>
</dbReference>
<name>A0A0S4FPU3_METFO</name>
<evidence type="ECO:0000313" key="1">
    <source>
        <dbReference type="EMBL" id="CEL25099.1"/>
    </source>
</evidence>
<organism evidence="1 2">
    <name type="scientific">Methanobacterium formicicum</name>
    <dbReference type="NCBI Taxonomy" id="2162"/>
    <lineage>
        <taxon>Archaea</taxon>
        <taxon>Methanobacteriati</taxon>
        <taxon>Methanobacteriota</taxon>
        <taxon>Methanomada group</taxon>
        <taxon>Methanobacteria</taxon>
        <taxon>Methanobacteriales</taxon>
        <taxon>Methanobacteriaceae</taxon>
        <taxon>Methanobacterium</taxon>
    </lineage>
</organism>
<dbReference type="PATRIC" id="fig|2162.10.peg.1529"/>
<gene>
    <name evidence="1" type="ORF">MB9_1463</name>
</gene>
<dbReference type="Proteomes" id="UP000062768">
    <property type="component" value="Chromosome I"/>
</dbReference>
<keyword evidence="2" id="KW-1185">Reference proteome</keyword>
<dbReference type="AlphaFoldDB" id="A0A0S4FPU3"/>
<sequence length="31" mass="3638">MKGEMKLLTLDRNKSNNPDIYETDIIKENTL</sequence>